<dbReference type="Gene3D" id="1.10.4100.10">
    <property type="entry name" value="2-methylcitrate dehydratase PrpD"/>
    <property type="match status" value="1"/>
</dbReference>
<dbReference type="InterPro" id="IPR045337">
    <property type="entry name" value="MmgE_PrpD_C"/>
</dbReference>
<evidence type="ECO:0000313" key="4">
    <source>
        <dbReference type="EMBL" id="AHG64099.1"/>
    </source>
</evidence>
<dbReference type="KEGG" id="amim:MIM_c20200"/>
<dbReference type="Gene3D" id="3.30.1330.120">
    <property type="entry name" value="2-methylcitrate dehydratase PrpD"/>
    <property type="match status" value="1"/>
</dbReference>
<sequence length="452" mass="48090">MDATIQKLARYIVDTAFDTIAPEAIHEARRRIIDSLGCAAAASAEPFCLSIKKLAARTHSTPSARIWGTGQETSIEMAAFANGTMLRYQDFSDTVLSRSNGHPSDMLGGLIAVAEAFHSDGKSLLAAVVVAYEIYCSLCASVQMAARGIDQGTAAAAGTAAGIASLLDYSEQQTANALCLVLAANLHLYNVRCGTLSDWKGCGGPNGARNGVFAAMLAREGVTGPTAPVEGKGGLWEILGRFEWDPGGGAVPLICQTHLKLHPVCYHGQSAVDAALILRNTVAASDVQRIEIETYEAAYLAMGQDPGRWAPDNRETADHSMPYTVAHAWITGSLSSTAYETDQLQSRAVLEMMKRISVSAVPELTAAFPANSSTRISVLNMAGSVYTHLQPNPKGNAGNPVSDTELEAKFSDLYRSWGAADSARQLLDFVWTIDKNTDVSTLVDALCIESTR</sequence>
<reference evidence="4 5" key="1">
    <citation type="journal article" date="2014" name="Microbiology">
        <title>Unravelling the complete genome sequence of Advenella mimigardefordensis strain DPN7T and novel insights in the catabolism of the xenobiotic polythioester precursor 3,3'-dithiodipropionate.</title>
        <authorList>
            <person name="Wubbeler J.H."/>
            <person name="Hiessl S."/>
            <person name="Schuldes J."/>
            <person name="Thurmer A."/>
            <person name="Daniel R."/>
            <person name="Steinbuchel A."/>
        </authorList>
    </citation>
    <scope>NUCLEOTIDE SEQUENCE [LARGE SCALE GENOMIC DNA]</scope>
    <source>
        <strain evidence="5">DSM 17166 / LMG 22922 / DPN7</strain>
    </source>
</reference>
<dbReference type="AlphaFoldDB" id="W0PB54"/>
<dbReference type="InterPro" id="IPR042183">
    <property type="entry name" value="MmgE/PrpD_sf_1"/>
</dbReference>
<dbReference type="PANTHER" id="PTHR16943">
    <property type="entry name" value="2-METHYLCITRATE DEHYDRATASE-RELATED"/>
    <property type="match status" value="1"/>
</dbReference>
<accession>W0PB54</accession>
<dbReference type="Pfam" id="PF03972">
    <property type="entry name" value="MmgE_PrpD_N"/>
    <property type="match status" value="1"/>
</dbReference>
<dbReference type="Pfam" id="PF19305">
    <property type="entry name" value="MmgE_PrpD_C"/>
    <property type="match status" value="1"/>
</dbReference>
<keyword evidence="5" id="KW-1185">Reference proteome</keyword>
<name>W0PB54_ADVMD</name>
<dbReference type="Proteomes" id="UP000019095">
    <property type="component" value="Chromosome"/>
</dbReference>
<dbReference type="RefSeq" id="WP_025372735.1">
    <property type="nucleotide sequence ID" value="NZ_CP003915.1"/>
</dbReference>
<feature type="domain" description="MmgE/PrpD C-terminal" evidence="3">
    <location>
        <begin position="262"/>
        <end position="432"/>
    </location>
</feature>
<dbReference type="HOGENOM" id="CLU_026574_3_0_4"/>
<protein>
    <submittedName>
        <fullName evidence="4">Putative 2-methylcitrate dehydratase PrpD</fullName>
    </submittedName>
</protein>
<dbReference type="InterPro" id="IPR042188">
    <property type="entry name" value="MmgE/PrpD_sf_2"/>
</dbReference>
<dbReference type="OrthoDB" id="9797528at2"/>
<proteinExistence type="inferred from homology"/>
<dbReference type="EMBL" id="CP003915">
    <property type="protein sequence ID" value="AHG64099.1"/>
    <property type="molecule type" value="Genomic_DNA"/>
</dbReference>
<dbReference type="PANTHER" id="PTHR16943:SF8">
    <property type="entry name" value="2-METHYLCITRATE DEHYDRATASE"/>
    <property type="match status" value="1"/>
</dbReference>
<dbReference type="InterPro" id="IPR036148">
    <property type="entry name" value="MmgE/PrpD_sf"/>
</dbReference>
<dbReference type="SUPFAM" id="SSF103378">
    <property type="entry name" value="2-methylcitrate dehydratase PrpD"/>
    <property type="match status" value="1"/>
</dbReference>
<feature type="domain" description="MmgE/PrpD N-terminal" evidence="2">
    <location>
        <begin position="6"/>
        <end position="239"/>
    </location>
</feature>
<dbReference type="STRING" id="1247726.MIM_c20200"/>
<evidence type="ECO:0000259" key="3">
    <source>
        <dbReference type="Pfam" id="PF19305"/>
    </source>
</evidence>
<evidence type="ECO:0000256" key="1">
    <source>
        <dbReference type="ARBA" id="ARBA00006174"/>
    </source>
</evidence>
<dbReference type="PATRIC" id="fig|1247726.3.peg.2223"/>
<gene>
    <name evidence="4" type="ORF">MIM_c20200</name>
</gene>
<dbReference type="InterPro" id="IPR005656">
    <property type="entry name" value="MmgE_PrpD"/>
</dbReference>
<dbReference type="GO" id="GO:0016829">
    <property type="term" value="F:lyase activity"/>
    <property type="evidence" value="ECO:0007669"/>
    <property type="project" value="InterPro"/>
</dbReference>
<evidence type="ECO:0000259" key="2">
    <source>
        <dbReference type="Pfam" id="PF03972"/>
    </source>
</evidence>
<organism evidence="4 5">
    <name type="scientific">Advenella mimigardefordensis (strain DSM 17166 / LMG 22922 / DPN7)</name>
    <dbReference type="NCBI Taxonomy" id="1247726"/>
    <lineage>
        <taxon>Bacteria</taxon>
        <taxon>Pseudomonadati</taxon>
        <taxon>Pseudomonadota</taxon>
        <taxon>Betaproteobacteria</taxon>
        <taxon>Burkholderiales</taxon>
        <taxon>Alcaligenaceae</taxon>
    </lineage>
</organism>
<evidence type="ECO:0000313" key="5">
    <source>
        <dbReference type="Proteomes" id="UP000019095"/>
    </source>
</evidence>
<dbReference type="eggNOG" id="COG2079">
    <property type="taxonomic scope" value="Bacteria"/>
</dbReference>
<comment type="similarity">
    <text evidence="1">Belongs to the PrpD family.</text>
</comment>
<dbReference type="InterPro" id="IPR045336">
    <property type="entry name" value="MmgE_PrpD_N"/>
</dbReference>